<comment type="caution">
    <text evidence="7">The sequence shown here is derived from an EMBL/GenBank/DDBJ whole genome shotgun (WGS) entry which is preliminary data.</text>
</comment>
<sequence>MEINYKKPVEKWGEVIYDCGHCRICSLADYHKIGEALTICPSGEYFGFEAYYPPGRNELVRGIIEGSVKPSNKALEVAFACQVCNGCNAMCKPHTYFGFSIKDHSALYEDLREALVLAGYIPEKHLEFGEWIEKDHNPYFETHESRFDWLEEGLTRKDAEVLYFTGCTSSYRQKNIAKATVNALNKAGVSFDVLREEEWCCGSPLLRTGQREKAIEVARHNVEAIKKRGIKTVVTSCAGCYRTLKVDYPILLGKRSVKFDVIHTSQLFVSMLDEKKVSLENMGLDVTYHDPCHLGRHMEVYDKAVYEEPRDVLGLIANIHEMPRNRENAWCCGSGGGVKSAFPDFALWTANERLKEVESVGVDTVVTACPFCVRNLGDANEVFNKKLKVVDLIELVEKTLK</sequence>
<feature type="domain" description="Cysteine-rich" evidence="6">
    <location>
        <begin position="286"/>
        <end position="376"/>
    </location>
</feature>
<dbReference type="Proteomes" id="UP000317158">
    <property type="component" value="Unassembled WGS sequence"/>
</dbReference>
<dbReference type="GO" id="GO:0046872">
    <property type="term" value="F:metal ion binding"/>
    <property type="evidence" value="ECO:0007669"/>
    <property type="project" value="UniProtKB-KW"/>
</dbReference>
<organism evidence="7 8">
    <name type="scientific">Methanoliparum thermophilum</name>
    <dbReference type="NCBI Taxonomy" id="2491083"/>
    <lineage>
        <taxon>Archaea</taxon>
        <taxon>Methanobacteriati</taxon>
        <taxon>Methanobacteriota</taxon>
        <taxon>Candidatus Methanoliparia</taxon>
        <taxon>Candidatus Methanoliparales</taxon>
        <taxon>Candidatus Methanoliparaceae</taxon>
        <taxon>Candidatus Methanoliparum</taxon>
    </lineage>
</organism>
<dbReference type="GO" id="GO:0051539">
    <property type="term" value="F:4 iron, 4 sulfur cluster binding"/>
    <property type="evidence" value="ECO:0007669"/>
    <property type="project" value="UniProtKB-KW"/>
</dbReference>
<evidence type="ECO:0000256" key="2">
    <source>
        <dbReference type="ARBA" id="ARBA00022723"/>
    </source>
</evidence>
<protein>
    <submittedName>
        <fullName evidence="7">(Fe-S)-binding protein</fullName>
    </submittedName>
</protein>
<gene>
    <name evidence="7" type="ORF">EF806_01305</name>
</gene>
<evidence type="ECO:0000256" key="5">
    <source>
        <dbReference type="ARBA" id="ARBA00023014"/>
    </source>
</evidence>
<evidence type="ECO:0000313" key="8">
    <source>
        <dbReference type="Proteomes" id="UP000317158"/>
    </source>
</evidence>
<evidence type="ECO:0000259" key="6">
    <source>
        <dbReference type="Pfam" id="PF02754"/>
    </source>
</evidence>
<evidence type="ECO:0000313" key="7">
    <source>
        <dbReference type="EMBL" id="RZN65554.1"/>
    </source>
</evidence>
<dbReference type="InterPro" id="IPR004017">
    <property type="entry name" value="Cys_rich_dom"/>
</dbReference>
<feature type="domain" description="Cysteine-rich" evidence="6">
    <location>
        <begin position="161"/>
        <end position="245"/>
    </location>
</feature>
<evidence type="ECO:0000256" key="3">
    <source>
        <dbReference type="ARBA" id="ARBA00023002"/>
    </source>
</evidence>
<dbReference type="PANTHER" id="PTHR43255">
    <property type="entry name" value="IRON-SULFUR-BINDING OXIDOREDUCTASE FADF-RELATED-RELATED"/>
    <property type="match status" value="1"/>
</dbReference>
<evidence type="ECO:0000256" key="1">
    <source>
        <dbReference type="ARBA" id="ARBA00022485"/>
    </source>
</evidence>
<dbReference type="GO" id="GO:0016491">
    <property type="term" value="F:oxidoreductase activity"/>
    <property type="evidence" value="ECO:0007669"/>
    <property type="project" value="UniProtKB-KW"/>
</dbReference>
<dbReference type="AlphaFoldDB" id="A0A520KTY5"/>
<keyword evidence="4" id="KW-0408">Iron</keyword>
<evidence type="ECO:0000256" key="4">
    <source>
        <dbReference type="ARBA" id="ARBA00023004"/>
    </source>
</evidence>
<dbReference type="InterPro" id="IPR051460">
    <property type="entry name" value="HdrC_iron-sulfur_subunit"/>
</dbReference>
<keyword evidence="1" id="KW-0004">4Fe-4S</keyword>
<name>A0A520KTY5_METT2</name>
<reference evidence="7 8" key="1">
    <citation type="journal article" date="2019" name="Nat. Microbiol.">
        <title>Wide diversity of methane and short-chain alkane metabolisms in uncultured archaea.</title>
        <authorList>
            <person name="Borrel G."/>
            <person name="Adam P.S."/>
            <person name="McKay L.J."/>
            <person name="Chen L.X."/>
            <person name="Sierra-Garcia I.N."/>
            <person name="Sieber C.M."/>
            <person name="Letourneur Q."/>
            <person name="Ghozlane A."/>
            <person name="Andersen G.L."/>
            <person name="Li W.J."/>
            <person name="Hallam S.J."/>
            <person name="Muyzer G."/>
            <person name="de Oliveira V.M."/>
            <person name="Inskeep W.P."/>
            <person name="Banfield J.F."/>
            <person name="Gribaldo S."/>
        </authorList>
    </citation>
    <scope>NUCLEOTIDE SEQUENCE [LARGE SCALE GENOMIC DNA]</scope>
    <source>
        <strain evidence="7">NM1a</strain>
    </source>
</reference>
<keyword evidence="5" id="KW-0411">Iron-sulfur</keyword>
<keyword evidence="2" id="KW-0479">Metal-binding</keyword>
<dbReference type="EMBL" id="RXIF01000002">
    <property type="protein sequence ID" value="RZN65554.1"/>
    <property type="molecule type" value="Genomic_DNA"/>
</dbReference>
<proteinExistence type="predicted"/>
<dbReference type="PANTHER" id="PTHR43255:SF1">
    <property type="entry name" value="IRON-SULFUR-BINDING OXIDOREDUCTASE FADF-RELATED"/>
    <property type="match status" value="1"/>
</dbReference>
<dbReference type="Pfam" id="PF02754">
    <property type="entry name" value="CCG"/>
    <property type="match status" value="2"/>
</dbReference>
<dbReference type="GO" id="GO:0005886">
    <property type="term" value="C:plasma membrane"/>
    <property type="evidence" value="ECO:0007669"/>
    <property type="project" value="TreeGrafter"/>
</dbReference>
<accession>A0A520KTY5</accession>
<keyword evidence="3" id="KW-0560">Oxidoreductase</keyword>